<keyword evidence="1" id="KW-1133">Transmembrane helix</keyword>
<name>A0ABS7PS47_9SPHN</name>
<evidence type="ECO:0000313" key="4">
    <source>
        <dbReference type="Proteomes" id="UP000706039"/>
    </source>
</evidence>
<dbReference type="Pfam" id="PF09990">
    <property type="entry name" value="DUF2231"/>
    <property type="match status" value="1"/>
</dbReference>
<evidence type="ECO:0000259" key="2">
    <source>
        <dbReference type="Pfam" id="PF09990"/>
    </source>
</evidence>
<feature type="transmembrane region" description="Helical" evidence="1">
    <location>
        <begin position="113"/>
        <end position="134"/>
    </location>
</feature>
<dbReference type="InterPro" id="IPR019251">
    <property type="entry name" value="DUF2231_TM"/>
</dbReference>
<protein>
    <recommendedName>
        <fullName evidence="2">DUF2231 domain-containing protein</fullName>
    </recommendedName>
</protein>
<feature type="transmembrane region" description="Helical" evidence="1">
    <location>
        <begin position="47"/>
        <end position="70"/>
    </location>
</feature>
<keyword evidence="4" id="KW-1185">Reference proteome</keyword>
<accession>A0ABS7PS47</accession>
<dbReference type="EMBL" id="JAINVV010000006">
    <property type="protein sequence ID" value="MBY8823500.1"/>
    <property type="molecule type" value="Genomic_DNA"/>
</dbReference>
<keyword evidence="1" id="KW-0472">Membrane</keyword>
<dbReference type="RefSeq" id="WP_222990601.1">
    <property type="nucleotide sequence ID" value="NZ_JAINVV010000006.1"/>
</dbReference>
<comment type="caution">
    <text evidence="3">The sequence shown here is derived from an EMBL/GenBank/DDBJ whole genome shotgun (WGS) entry which is preliminary data.</text>
</comment>
<evidence type="ECO:0000313" key="3">
    <source>
        <dbReference type="EMBL" id="MBY8823500.1"/>
    </source>
</evidence>
<proteinExistence type="predicted"/>
<sequence length="143" mass="15247">MITEMQSRIGPHPLHAILLAFPVALFPAGLATDITYLNTAEIQWTNFSSWLNAGALLFGGPVLLWALINSVRLRRSPLHSRALVYLVAVAAMWILGLINAFKHSGDGWSSVGTGGLILSLLSALLALAAGWIAFSTRGVGRNA</sequence>
<reference evidence="3 4" key="1">
    <citation type="submission" date="2021-08" db="EMBL/GenBank/DDBJ databases">
        <authorList>
            <person name="Tuo L."/>
        </authorList>
    </citation>
    <scope>NUCLEOTIDE SEQUENCE [LARGE SCALE GENOMIC DNA]</scope>
    <source>
        <strain evidence="3 4">JCM 31229</strain>
    </source>
</reference>
<feature type="transmembrane region" description="Helical" evidence="1">
    <location>
        <begin position="82"/>
        <end position="101"/>
    </location>
</feature>
<feature type="domain" description="DUF2231" evidence="2">
    <location>
        <begin position="12"/>
        <end position="131"/>
    </location>
</feature>
<evidence type="ECO:0000256" key="1">
    <source>
        <dbReference type="SAM" id="Phobius"/>
    </source>
</evidence>
<keyword evidence="1" id="KW-0812">Transmembrane</keyword>
<organism evidence="3 4">
    <name type="scientific">Sphingomonas colocasiae</name>
    <dbReference type="NCBI Taxonomy" id="1848973"/>
    <lineage>
        <taxon>Bacteria</taxon>
        <taxon>Pseudomonadati</taxon>
        <taxon>Pseudomonadota</taxon>
        <taxon>Alphaproteobacteria</taxon>
        <taxon>Sphingomonadales</taxon>
        <taxon>Sphingomonadaceae</taxon>
        <taxon>Sphingomonas</taxon>
    </lineage>
</organism>
<gene>
    <name evidence="3" type="ORF">K7G82_14445</name>
</gene>
<dbReference type="Proteomes" id="UP000706039">
    <property type="component" value="Unassembled WGS sequence"/>
</dbReference>